<proteinExistence type="predicted"/>
<feature type="domain" description="FecR protein" evidence="3">
    <location>
        <begin position="67"/>
        <end position="152"/>
    </location>
</feature>
<dbReference type="InterPro" id="IPR006860">
    <property type="entry name" value="FecR"/>
</dbReference>
<dbReference type="Pfam" id="PF04773">
    <property type="entry name" value="FecR"/>
    <property type="match status" value="1"/>
</dbReference>
<sequence>MTCPSCRIALLAIAVLALSSIISPSATAQQRVEVGNAASVAGNVTLENNRLEKPIKVKRRQRIAWGDVIRTKKNSQMQILLLDRSSFGIGQRSRVRIDRYVYDPNKGRSLFTTFIKGALRFFSGSSKGENSAEISTPSGRIGIRGTAIDMLVGEKAEDIAEDEGFVGSVRSDDDEATLVVLRGPGANTQSGLTLGLADVTGAGVTVVLDEPGLAAYIPREGAAPIGPFRISNRGLARVQNQILPRWARSLKNGGILDEVIGGAAAAAIIGAILGTTGGDDDGLGPNTGGIPNNPNNPTTGNDPNGNDNCENANGEPVRCPPGIN</sequence>
<evidence type="ECO:0000256" key="1">
    <source>
        <dbReference type="SAM" id="MobiDB-lite"/>
    </source>
</evidence>
<organism evidence="4 5">
    <name type="scientific">Alterisphingorhabdus coralli</name>
    <dbReference type="NCBI Taxonomy" id="3071408"/>
    <lineage>
        <taxon>Bacteria</taxon>
        <taxon>Pseudomonadati</taxon>
        <taxon>Pseudomonadota</taxon>
        <taxon>Alphaproteobacteria</taxon>
        <taxon>Sphingomonadales</taxon>
        <taxon>Sphingomonadaceae</taxon>
        <taxon>Alterisphingorhabdus (ex Yan et al. 2024)</taxon>
    </lineage>
</organism>
<gene>
    <name evidence="4" type="ORF">RB602_04070</name>
</gene>
<dbReference type="Proteomes" id="UP001302429">
    <property type="component" value="Chromosome"/>
</dbReference>
<keyword evidence="5" id="KW-1185">Reference proteome</keyword>
<reference evidence="4 5" key="1">
    <citation type="submission" date="2023-10" db="EMBL/GenBank/DDBJ databases">
        <title>Complete genome sequence of a Sphingomonadaceae bacterium.</title>
        <authorList>
            <person name="Yan C."/>
        </authorList>
    </citation>
    <scope>NUCLEOTIDE SEQUENCE [LARGE SCALE GENOMIC DNA]</scope>
    <source>
        <strain evidence="4 5">SCSIO 66989</strain>
    </source>
</reference>
<dbReference type="PANTHER" id="PTHR38731:SF3">
    <property type="entry name" value="BLL6125 PROTEIN"/>
    <property type="match status" value="1"/>
</dbReference>
<dbReference type="EMBL" id="CP136594">
    <property type="protein sequence ID" value="WOE75900.1"/>
    <property type="molecule type" value="Genomic_DNA"/>
</dbReference>
<name>A0AA97I213_9SPHN</name>
<keyword evidence="2" id="KW-0732">Signal</keyword>
<evidence type="ECO:0000259" key="3">
    <source>
        <dbReference type="Pfam" id="PF04773"/>
    </source>
</evidence>
<accession>A0AA97I213</accession>
<feature type="compositionally biased region" description="Low complexity" evidence="1">
    <location>
        <begin position="288"/>
        <end position="308"/>
    </location>
</feature>
<feature type="signal peptide" evidence="2">
    <location>
        <begin position="1"/>
        <end position="28"/>
    </location>
</feature>
<dbReference type="KEGG" id="acoa:RB602_04070"/>
<evidence type="ECO:0000256" key="2">
    <source>
        <dbReference type="SAM" id="SignalP"/>
    </source>
</evidence>
<dbReference type="AlphaFoldDB" id="A0AA97I213"/>
<dbReference type="PANTHER" id="PTHR38731">
    <property type="entry name" value="LIPL45-RELATED LIPOPROTEIN-RELATED"/>
    <property type="match status" value="1"/>
</dbReference>
<protein>
    <submittedName>
        <fullName evidence="4">FecR family protein</fullName>
    </submittedName>
</protein>
<evidence type="ECO:0000313" key="5">
    <source>
        <dbReference type="Proteomes" id="UP001302429"/>
    </source>
</evidence>
<evidence type="ECO:0000313" key="4">
    <source>
        <dbReference type="EMBL" id="WOE75900.1"/>
    </source>
</evidence>
<feature type="region of interest" description="Disordered" evidence="1">
    <location>
        <begin position="280"/>
        <end position="324"/>
    </location>
</feature>
<dbReference type="RefSeq" id="WP_317083189.1">
    <property type="nucleotide sequence ID" value="NZ_CP136594.1"/>
</dbReference>
<feature type="chain" id="PRO_5041678612" evidence="2">
    <location>
        <begin position="29"/>
        <end position="324"/>
    </location>
</feature>